<dbReference type="AlphaFoldDB" id="A0AAW1U7G2"/>
<comment type="caution">
    <text evidence="1">The sequence shown here is derived from an EMBL/GenBank/DDBJ whole genome shotgun (WGS) entry which is preliminary data.</text>
</comment>
<evidence type="ECO:0000313" key="1">
    <source>
        <dbReference type="EMBL" id="KAK9876870.1"/>
    </source>
</evidence>
<protein>
    <submittedName>
        <fullName evidence="1">Uncharacterized protein</fullName>
    </submittedName>
</protein>
<name>A0AAW1U7G2_9CUCU</name>
<sequence length="112" mass="12879">MYTQTLLEARSIRECTRDRQECCFSTFPSVVRGALDDREVAESEILPIDSPVAQSSAFSPSREQQRMERKAEEYGLSSATLMNSRRALTMILKRCSNGIMFVIFIQDYIRDQ</sequence>
<dbReference type="EMBL" id="JARQZJ010000039">
    <property type="protein sequence ID" value="KAK9876870.1"/>
    <property type="molecule type" value="Genomic_DNA"/>
</dbReference>
<keyword evidence="2" id="KW-1185">Reference proteome</keyword>
<reference evidence="1 2" key="1">
    <citation type="submission" date="2023-03" db="EMBL/GenBank/DDBJ databases">
        <title>Genome insight into feeding habits of ladybird beetles.</title>
        <authorList>
            <person name="Li H.-S."/>
            <person name="Huang Y.-H."/>
            <person name="Pang H."/>
        </authorList>
    </citation>
    <scope>NUCLEOTIDE SEQUENCE [LARGE SCALE GENOMIC DNA]</scope>
    <source>
        <strain evidence="1">SYSU_2023b</strain>
        <tissue evidence="1">Whole body</tissue>
    </source>
</reference>
<organism evidence="1 2">
    <name type="scientific">Henosepilachna vigintioctopunctata</name>
    <dbReference type="NCBI Taxonomy" id="420089"/>
    <lineage>
        <taxon>Eukaryota</taxon>
        <taxon>Metazoa</taxon>
        <taxon>Ecdysozoa</taxon>
        <taxon>Arthropoda</taxon>
        <taxon>Hexapoda</taxon>
        <taxon>Insecta</taxon>
        <taxon>Pterygota</taxon>
        <taxon>Neoptera</taxon>
        <taxon>Endopterygota</taxon>
        <taxon>Coleoptera</taxon>
        <taxon>Polyphaga</taxon>
        <taxon>Cucujiformia</taxon>
        <taxon>Coccinelloidea</taxon>
        <taxon>Coccinellidae</taxon>
        <taxon>Epilachninae</taxon>
        <taxon>Epilachnini</taxon>
        <taxon>Henosepilachna</taxon>
    </lineage>
</organism>
<accession>A0AAW1U7G2</accession>
<proteinExistence type="predicted"/>
<dbReference type="Proteomes" id="UP001431783">
    <property type="component" value="Unassembled WGS sequence"/>
</dbReference>
<evidence type="ECO:0000313" key="2">
    <source>
        <dbReference type="Proteomes" id="UP001431783"/>
    </source>
</evidence>
<gene>
    <name evidence="1" type="ORF">WA026_015900</name>
</gene>